<comment type="similarity">
    <text evidence="2 8">Belongs to the 4-toluene sulfonate uptake permease (TSUP) (TC 2.A.102) family.</text>
</comment>
<evidence type="ECO:0000256" key="3">
    <source>
        <dbReference type="ARBA" id="ARBA00022448"/>
    </source>
</evidence>
<dbReference type="STRING" id="1123510.GCA_000620025_00831"/>
<keyword evidence="4 8" id="KW-1003">Cell membrane</keyword>
<dbReference type="Pfam" id="PF01925">
    <property type="entry name" value="TauE"/>
    <property type="match status" value="1"/>
</dbReference>
<gene>
    <name evidence="9" type="ORF">ZBT109_1662</name>
</gene>
<feature type="transmembrane region" description="Helical" evidence="8">
    <location>
        <begin position="76"/>
        <end position="95"/>
    </location>
</feature>
<comment type="subcellular location">
    <subcellularLocation>
        <location evidence="1 8">Cell membrane</location>
        <topology evidence="1 8">Multi-pass membrane protein</topology>
    </subcellularLocation>
</comment>
<proteinExistence type="inferred from homology"/>
<dbReference type="PANTHER" id="PTHR30269">
    <property type="entry name" value="TRANSMEMBRANE PROTEIN YFCA"/>
    <property type="match status" value="1"/>
</dbReference>
<feature type="transmembrane region" description="Helical" evidence="8">
    <location>
        <begin position="230"/>
        <end position="257"/>
    </location>
</feature>
<accession>A0A348HFL6</accession>
<evidence type="ECO:0000313" key="9">
    <source>
        <dbReference type="EMBL" id="BBG30418.1"/>
    </source>
</evidence>
<keyword evidence="3" id="KW-0813">Transport</keyword>
<evidence type="ECO:0000256" key="6">
    <source>
        <dbReference type="ARBA" id="ARBA00022989"/>
    </source>
</evidence>
<evidence type="ECO:0000256" key="1">
    <source>
        <dbReference type="ARBA" id="ARBA00004651"/>
    </source>
</evidence>
<reference evidence="9 10" key="1">
    <citation type="submission" date="2018-09" db="EMBL/GenBank/DDBJ databases">
        <title>Zymobacter palmae IAM14233 (=T109) whole genome analysis.</title>
        <authorList>
            <person name="Yanase H."/>
        </authorList>
    </citation>
    <scope>NUCLEOTIDE SEQUENCE [LARGE SCALE GENOMIC DNA]</scope>
    <source>
        <strain evidence="9 10">IAM14233</strain>
    </source>
</reference>
<keyword evidence="5 8" id="KW-0812">Transmembrane</keyword>
<dbReference type="OrthoDB" id="554695at2"/>
<evidence type="ECO:0000256" key="4">
    <source>
        <dbReference type="ARBA" id="ARBA00022475"/>
    </source>
</evidence>
<dbReference type="InterPro" id="IPR052017">
    <property type="entry name" value="TSUP"/>
</dbReference>
<feature type="transmembrane region" description="Helical" evidence="8">
    <location>
        <begin position="132"/>
        <end position="151"/>
    </location>
</feature>
<dbReference type="Proteomes" id="UP000267342">
    <property type="component" value="Chromosome"/>
</dbReference>
<sequence length="261" mass="27549">MSFSPEILLLFFFIALVAATIDAIAGGGGLITLPALLATGMLPAVAVATNKVGAVGGSFSAALHFIRKGHVRLRDLIPHILCVFVGAVLGAVVVSFLSARILMLMIPFMLIGFAVFFLFSPNLGVREEQARLSAPMFIGFICPLLGFYDGFCGPGTGTLMVVACVMLQGFSMLKATATTKVLNATSNIAALLFFIAHGQIFWEIGLVMLAGQLVGGNLGARIAISKGQRLIRILMVVVSIAMSIKLLLGDMLAALVVQWLH</sequence>
<dbReference type="GO" id="GO:0005886">
    <property type="term" value="C:plasma membrane"/>
    <property type="evidence" value="ECO:0007669"/>
    <property type="project" value="UniProtKB-SubCell"/>
</dbReference>
<feature type="transmembrane region" description="Helical" evidence="8">
    <location>
        <begin position="188"/>
        <end position="210"/>
    </location>
</feature>
<protein>
    <recommendedName>
        <fullName evidence="8">Probable membrane transporter protein</fullName>
    </recommendedName>
</protein>
<dbReference type="InterPro" id="IPR002781">
    <property type="entry name" value="TM_pro_TauE-like"/>
</dbReference>
<dbReference type="KEGG" id="zpl:ZBT109_1662"/>
<evidence type="ECO:0000256" key="5">
    <source>
        <dbReference type="ARBA" id="ARBA00022692"/>
    </source>
</evidence>
<evidence type="ECO:0000256" key="8">
    <source>
        <dbReference type="RuleBase" id="RU363041"/>
    </source>
</evidence>
<organism evidence="9 10">
    <name type="scientific">Zymobacter palmae</name>
    <dbReference type="NCBI Taxonomy" id="33074"/>
    <lineage>
        <taxon>Bacteria</taxon>
        <taxon>Pseudomonadati</taxon>
        <taxon>Pseudomonadota</taxon>
        <taxon>Gammaproteobacteria</taxon>
        <taxon>Oceanospirillales</taxon>
        <taxon>Halomonadaceae</taxon>
        <taxon>Zymobacter group</taxon>
        <taxon>Zymobacter</taxon>
    </lineage>
</organism>
<dbReference type="EMBL" id="AP018933">
    <property type="protein sequence ID" value="BBG30418.1"/>
    <property type="molecule type" value="Genomic_DNA"/>
</dbReference>
<feature type="transmembrane region" description="Helical" evidence="8">
    <location>
        <begin position="101"/>
        <end position="120"/>
    </location>
</feature>
<evidence type="ECO:0000313" key="10">
    <source>
        <dbReference type="Proteomes" id="UP000267342"/>
    </source>
</evidence>
<keyword evidence="10" id="KW-1185">Reference proteome</keyword>
<evidence type="ECO:0000256" key="2">
    <source>
        <dbReference type="ARBA" id="ARBA00009142"/>
    </source>
</evidence>
<feature type="transmembrane region" description="Helical" evidence="8">
    <location>
        <begin position="33"/>
        <end position="55"/>
    </location>
</feature>
<keyword evidence="7 8" id="KW-0472">Membrane</keyword>
<evidence type="ECO:0000256" key="7">
    <source>
        <dbReference type="ARBA" id="ARBA00023136"/>
    </source>
</evidence>
<keyword evidence="6 8" id="KW-1133">Transmembrane helix</keyword>
<name>A0A348HFL6_9GAMM</name>
<dbReference type="AlphaFoldDB" id="A0A348HFL6"/>
<dbReference type="RefSeq" id="WP_027705943.1">
    <property type="nucleotide sequence ID" value="NZ_AP018933.1"/>
</dbReference>
<dbReference type="PANTHER" id="PTHR30269:SF0">
    <property type="entry name" value="MEMBRANE TRANSPORTER PROTEIN YFCA-RELATED"/>
    <property type="match status" value="1"/>
</dbReference>